<name>A0A1H4NA25_9MICO</name>
<protein>
    <submittedName>
        <fullName evidence="1">Alternate signal-mediated exported protein, RER_14450 family</fullName>
    </submittedName>
</protein>
<dbReference type="OrthoDB" id="4466954at2"/>
<dbReference type="EMBL" id="FNRY01000001">
    <property type="protein sequence ID" value="SEB92280.1"/>
    <property type="molecule type" value="Genomic_DNA"/>
</dbReference>
<keyword evidence="2" id="KW-1185">Reference proteome</keyword>
<dbReference type="RefSeq" id="WP_091183756.1">
    <property type="nucleotide sequence ID" value="NZ_FNRY01000001.1"/>
</dbReference>
<proteinExistence type="predicted"/>
<accession>A0A1H4NA25</accession>
<dbReference type="InterPro" id="IPR024006">
    <property type="entry name" value="Alt_signal_exp_actinobact"/>
</dbReference>
<dbReference type="InterPro" id="IPR023833">
    <property type="entry name" value="Signal_pept_SipW-depend-type"/>
</dbReference>
<organism evidence="1 2">
    <name type="scientific">Paramicrobacterium humi</name>
    <dbReference type="NCBI Taxonomy" id="640635"/>
    <lineage>
        <taxon>Bacteria</taxon>
        <taxon>Bacillati</taxon>
        <taxon>Actinomycetota</taxon>
        <taxon>Actinomycetes</taxon>
        <taxon>Micrococcales</taxon>
        <taxon>Microbacteriaceae</taxon>
        <taxon>Paramicrobacterium</taxon>
    </lineage>
</organism>
<dbReference type="AlphaFoldDB" id="A0A1H4NA25"/>
<evidence type="ECO:0000313" key="1">
    <source>
        <dbReference type="EMBL" id="SEB92280.1"/>
    </source>
</evidence>
<gene>
    <name evidence="1" type="ORF">SAMN04489806_2134</name>
</gene>
<reference evidence="1 2" key="1">
    <citation type="submission" date="2016-10" db="EMBL/GenBank/DDBJ databases">
        <authorList>
            <person name="de Groot N.N."/>
        </authorList>
    </citation>
    <scope>NUCLEOTIDE SEQUENCE [LARGE SCALE GENOMIC DNA]</scope>
    <source>
        <strain evidence="1 2">DSM 21799</strain>
    </source>
</reference>
<dbReference type="NCBIfam" id="TIGR04088">
    <property type="entry name" value="cognate_SipW"/>
    <property type="match status" value="1"/>
</dbReference>
<evidence type="ECO:0000313" key="2">
    <source>
        <dbReference type="Proteomes" id="UP000199183"/>
    </source>
</evidence>
<sequence length="182" mass="18160">MKKSTTAALAGGLGFVLLLGGAGTLAYWSDADAASPETIASGTLDLGTATSGNWTVRHGANDTTPDAYTGPIVPGDILTKTIDVPVTMIGQNLAADLTVANPSVLNASAANQGLQKALKIQVVSVNGKAGQSASLTAADDKKSVPVVVSVTFPSGASSDNAAASQSLQFGVSYTLTQKPIAD</sequence>
<dbReference type="NCBIfam" id="TIGR04089">
    <property type="entry name" value="exp_by_SipW_III"/>
    <property type="match status" value="1"/>
</dbReference>
<dbReference type="Proteomes" id="UP000199183">
    <property type="component" value="Unassembled WGS sequence"/>
</dbReference>
<dbReference type="STRING" id="640635.SAMN04489806_2134"/>